<proteinExistence type="predicted"/>
<feature type="transmembrane region" description="Helical" evidence="1">
    <location>
        <begin position="49"/>
        <end position="81"/>
    </location>
</feature>
<dbReference type="Pfam" id="PF11239">
    <property type="entry name" value="DUF3040"/>
    <property type="match status" value="1"/>
</dbReference>
<dbReference type="RefSeq" id="WP_298382772.1">
    <property type="nucleotide sequence ID" value="NZ_JBFSHR010000001.1"/>
</dbReference>
<protein>
    <submittedName>
        <fullName evidence="2">DUF3040 domain-containing protein</fullName>
    </submittedName>
</protein>
<reference evidence="2 3" key="1">
    <citation type="submission" date="2024-07" db="EMBL/GenBank/DDBJ databases">
        <title>Draft Genome Sequence of Ferrimicrobium acidiphilum Strain YE2023, Isolated from a Pulp of Bioleach Reactor.</title>
        <authorList>
            <person name="Elkina Y.A."/>
            <person name="Bulaeva A.G."/>
            <person name="Beletsky A.V."/>
            <person name="Mardanov A.V."/>
        </authorList>
    </citation>
    <scope>NUCLEOTIDE SEQUENCE [LARGE SCALE GENOMIC DNA]</scope>
    <source>
        <strain evidence="2 3">YE2023</strain>
    </source>
</reference>
<dbReference type="EMBL" id="JBFSHR010000001">
    <property type="protein sequence ID" value="MEX6428333.1"/>
    <property type="molecule type" value="Genomic_DNA"/>
</dbReference>
<sequence length="118" mass="13381">MPLNEDEQRILQEIEKTFYENDPEFADRVRSETVYKHAGRNLKWAALGFLVGLAFTILTFTISVVLGAIGFLIMLGSAVYFERNLRRVGRASLQDLSTGQFKQGGFKSMGKKFRGQDQ</sequence>
<keyword evidence="1" id="KW-0472">Membrane</keyword>
<gene>
    <name evidence="2" type="ORF">AB6A68_00540</name>
</gene>
<keyword evidence="1" id="KW-1133">Transmembrane helix</keyword>
<accession>A0ABV3XYE8</accession>
<comment type="caution">
    <text evidence="2">The sequence shown here is derived from an EMBL/GenBank/DDBJ whole genome shotgun (WGS) entry which is preliminary data.</text>
</comment>
<evidence type="ECO:0000313" key="2">
    <source>
        <dbReference type="EMBL" id="MEX6428333.1"/>
    </source>
</evidence>
<evidence type="ECO:0000313" key="3">
    <source>
        <dbReference type="Proteomes" id="UP001560267"/>
    </source>
</evidence>
<keyword evidence="1" id="KW-0812">Transmembrane</keyword>
<dbReference type="InterPro" id="IPR021401">
    <property type="entry name" value="DUF3040"/>
</dbReference>
<organism evidence="2 3">
    <name type="scientific">Ferrimicrobium acidiphilum</name>
    <dbReference type="NCBI Taxonomy" id="121039"/>
    <lineage>
        <taxon>Bacteria</taxon>
        <taxon>Bacillati</taxon>
        <taxon>Actinomycetota</taxon>
        <taxon>Acidimicrobiia</taxon>
        <taxon>Acidimicrobiales</taxon>
        <taxon>Acidimicrobiaceae</taxon>
        <taxon>Ferrimicrobium</taxon>
    </lineage>
</organism>
<dbReference type="Proteomes" id="UP001560267">
    <property type="component" value="Unassembled WGS sequence"/>
</dbReference>
<evidence type="ECO:0000256" key="1">
    <source>
        <dbReference type="SAM" id="Phobius"/>
    </source>
</evidence>
<name>A0ABV3XYE8_9ACTN</name>
<keyword evidence="3" id="KW-1185">Reference proteome</keyword>